<dbReference type="SMART" id="SM00250">
    <property type="entry name" value="PLEC"/>
    <property type="match status" value="2"/>
</dbReference>
<dbReference type="GO" id="GO:0005856">
    <property type="term" value="C:cytoskeleton"/>
    <property type="evidence" value="ECO:0007669"/>
    <property type="project" value="InterPro"/>
</dbReference>
<gene>
    <name evidence="1" type="ORF">OFUS_LOCUS7375</name>
</gene>
<protein>
    <submittedName>
        <fullName evidence="1">Uncharacterized protein</fullName>
    </submittedName>
</protein>
<dbReference type="Proteomes" id="UP000749559">
    <property type="component" value="Unassembled WGS sequence"/>
</dbReference>
<dbReference type="SUPFAM" id="SSF75399">
    <property type="entry name" value="Plakin repeat"/>
    <property type="match status" value="2"/>
</dbReference>
<name>A0A8J1UEU0_OWEFU</name>
<sequence>MKDKIDRLAVILEEEGEEAEEGGSLFTSLVLQIGSLEQLMAKYKDFWTYWETFKVLCETSKQPKYMLIVDKWEQLKFVTTAYFLKYWHTDLTVDELDAKEEVAILYDTPHEKLNQEVNVEKIVKHVEDSDEIIRSTQEERKTFYIRAVIDPRTDAEMSIQQAVDEGVMDQKAGLYVNPKTGHSIPIPTAMSRGLILVDYTSTRKSAETKESFGLITIKTTKENKPYVITGVVDSSADDAVISFEKATEKGIIDLHDGVYRDPITKREQLLADAIDGNLVSVADQNGQNGETELVTKTYAIHHVVNQKLKKKITFSEAVRDGILDKNTGSYLNNITGERIYVGDAIMRGFLKATVVEDPTTLDIDPENKMVVSKVENIRKRLLQPMKALSAFKQAMKK</sequence>
<comment type="caution">
    <text evidence="1">The sequence shown here is derived from an EMBL/GenBank/DDBJ whole genome shotgun (WGS) entry which is preliminary data.</text>
</comment>
<proteinExistence type="predicted"/>
<dbReference type="EMBL" id="CAIIXF020000004">
    <property type="protein sequence ID" value="CAH1780721.1"/>
    <property type="molecule type" value="Genomic_DNA"/>
</dbReference>
<dbReference type="OrthoDB" id="18740at2759"/>
<dbReference type="InterPro" id="IPR001101">
    <property type="entry name" value="Plectin_repeat"/>
</dbReference>
<organism evidence="1 2">
    <name type="scientific">Owenia fusiformis</name>
    <name type="common">Polychaete worm</name>
    <dbReference type="NCBI Taxonomy" id="6347"/>
    <lineage>
        <taxon>Eukaryota</taxon>
        <taxon>Metazoa</taxon>
        <taxon>Spiralia</taxon>
        <taxon>Lophotrochozoa</taxon>
        <taxon>Annelida</taxon>
        <taxon>Polychaeta</taxon>
        <taxon>Sedentaria</taxon>
        <taxon>Canalipalpata</taxon>
        <taxon>Sabellida</taxon>
        <taxon>Oweniida</taxon>
        <taxon>Oweniidae</taxon>
        <taxon>Owenia</taxon>
    </lineage>
</organism>
<dbReference type="Gene3D" id="3.90.1290.10">
    <property type="entry name" value="Plakin repeat"/>
    <property type="match status" value="1"/>
</dbReference>
<dbReference type="InterPro" id="IPR035915">
    <property type="entry name" value="Plakin_repeat_sf"/>
</dbReference>
<accession>A0A8J1UEU0</accession>
<reference evidence="1" key="1">
    <citation type="submission" date="2022-03" db="EMBL/GenBank/DDBJ databases">
        <authorList>
            <person name="Martin C."/>
        </authorList>
    </citation>
    <scope>NUCLEOTIDE SEQUENCE</scope>
</reference>
<evidence type="ECO:0000313" key="2">
    <source>
        <dbReference type="Proteomes" id="UP000749559"/>
    </source>
</evidence>
<dbReference type="AlphaFoldDB" id="A0A8J1UEU0"/>
<keyword evidence="2" id="KW-1185">Reference proteome</keyword>
<evidence type="ECO:0000313" key="1">
    <source>
        <dbReference type="EMBL" id="CAH1780721.1"/>
    </source>
</evidence>